<dbReference type="AlphaFoldDB" id="A0A0C3FY62"/>
<dbReference type="GO" id="GO:0004066">
    <property type="term" value="F:asparagine synthase (glutamine-hydrolyzing) activity"/>
    <property type="evidence" value="ECO:0007669"/>
    <property type="project" value="InterPro"/>
</dbReference>
<evidence type="ECO:0000313" key="5">
    <source>
        <dbReference type="EMBL" id="KIM84589.1"/>
    </source>
</evidence>
<gene>
    <name evidence="5" type="ORF">PILCRDRAFT_6217</name>
</gene>
<reference evidence="6" key="2">
    <citation type="submission" date="2015-01" db="EMBL/GenBank/DDBJ databases">
        <title>Evolutionary Origins and Diversification of the Mycorrhizal Mutualists.</title>
        <authorList>
            <consortium name="DOE Joint Genome Institute"/>
            <consortium name="Mycorrhizal Genomics Consortium"/>
            <person name="Kohler A."/>
            <person name="Kuo A."/>
            <person name="Nagy L.G."/>
            <person name="Floudas D."/>
            <person name="Copeland A."/>
            <person name="Barry K.W."/>
            <person name="Cichocki N."/>
            <person name="Veneault-Fourrey C."/>
            <person name="LaButti K."/>
            <person name="Lindquist E.A."/>
            <person name="Lipzen A."/>
            <person name="Lundell T."/>
            <person name="Morin E."/>
            <person name="Murat C."/>
            <person name="Riley R."/>
            <person name="Ohm R."/>
            <person name="Sun H."/>
            <person name="Tunlid A."/>
            <person name="Henrissat B."/>
            <person name="Grigoriev I.V."/>
            <person name="Hibbett D.S."/>
            <person name="Martin F."/>
        </authorList>
    </citation>
    <scope>NUCLEOTIDE SEQUENCE [LARGE SCALE GENOMIC DNA]</scope>
    <source>
        <strain evidence="6">F 1598</strain>
    </source>
</reference>
<dbReference type="PANTHER" id="PTHR45937:SF1">
    <property type="entry name" value="ASPARAGINE SYNTHETASE DOMAIN-CONTAINING PROTEIN 1"/>
    <property type="match status" value="1"/>
</dbReference>
<dbReference type="Gene3D" id="3.40.50.620">
    <property type="entry name" value="HUPs"/>
    <property type="match status" value="1"/>
</dbReference>
<name>A0A0C3FY62_PILCF</name>
<dbReference type="HOGENOM" id="CLU_012368_2_0_1"/>
<dbReference type="SUPFAM" id="SSF56235">
    <property type="entry name" value="N-terminal nucleophile aminohydrolases (Ntn hydrolases)"/>
    <property type="match status" value="1"/>
</dbReference>
<keyword evidence="2" id="KW-0061">Asparagine biosynthesis</keyword>
<dbReference type="InterPro" id="IPR029055">
    <property type="entry name" value="Ntn_hydrolases_N"/>
</dbReference>
<dbReference type="CDD" id="cd01991">
    <property type="entry name" value="Asn_synthase_B_C"/>
    <property type="match status" value="1"/>
</dbReference>
<evidence type="ECO:0000259" key="4">
    <source>
        <dbReference type="Pfam" id="PF00733"/>
    </source>
</evidence>
<dbReference type="PANTHER" id="PTHR45937">
    <property type="entry name" value="ASPARAGINE SYNTHETASE DOMAIN-CONTAINING PROTEIN 1"/>
    <property type="match status" value="1"/>
</dbReference>
<dbReference type="GO" id="GO:0006529">
    <property type="term" value="P:asparagine biosynthetic process"/>
    <property type="evidence" value="ECO:0007669"/>
    <property type="project" value="UniProtKB-KW"/>
</dbReference>
<reference evidence="5 6" key="1">
    <citation type="submission" date="2014-04" db="EMBL/GenBank/DDBJ databases">
        <authorList>
            <consortium name="DOE Joint Genome Institute"/>
            <person name="Kuo A."/>
            <person name="Tarkka M."/>
            <person name="Buscot F."/>
            <person name="Kohler A."/>
            <person name="Nagy L.G."/>
            <person name="Floudas D."/>
            <person name="Copeland A."/>
            <person name="Barry K.W."/>
            <person name="Cichocki N."/>
            <person name="Veneault-Fourrey C."/>
            <person name="LaButti K."/>
            <person name="Lindquist E.A."/>
            <person name="Lipzen A."/>
            <person name="Lundell T."/>
            <person name="Morin E."/>
            <person name="Murat C."/>
            <person name="Sun H."/>
            <person name="Tunlid A."/>
            <person name="Henrissat B."/>
            <person name="Grigoriev I.V."/>
            <person name="Hibbett D.S."/>
            <person name="Martin F."/>
            <person name="Nordberg H.P."/>
            <person name="Cantor M.N."/>
            <person name="Hua S.X."/>
        </authorList>
    </citation>
    <scope>NUCLEOTIDE SEQUENCE [LARGE SCALE GENOMIC DNA]</scope>
    <source>
        <strain evidence="5 6">F 1598</strain>
    </source>
</reference>
<protein>
    <recommendedName>
        <fullName evidence="4">Asparagine synthetase domain-containing protein</fullName>
    </recommendedName>
</protein>
<dbReference type="FunCoup" id="A0A0C3FY62">
    <property type="interactions" value="347"/>
</dbReference>
<dbReference type="OrthoDB" id="10252281at2759"/>
<accession>A0A0C3FY62</accession>
<evidence type="ECO:0000256" key="2">
    <source>
        <dbReference type="ARBA" id="ARBA00022888"/>
    </source>
</evidence>
<evidence type="ECO:0000256" key="1">
    <source>
        <dbReference type="ARBA" id="ARBA00022605"/>
    </source>
</evidence>
<dbReference type="InParanoid" id="A0A0C3FY62"/>
<keyword evidence="1" id="KW-0028">Amino-acid biosynthesis</keyword>
<feature type="domain" description="Asparagine synthetase" evidence="4">
    <location>
        <begin position="488"/>
        <end position="588"/>
    </location>
</feature>
<dbReference type="InterPro" id="IPR051857">
    <property type="entry name" value="Asn_synthetase_domain"/>
</dbReference>
<dbReference type="STRING" id="765440.A0A0C3FY62"/>
<sequence>MCGIFFAARLVNETYEVTPDNGKDIDYQKLTRRLQLANSARGPDAQKTCHVFIKHCGAHEDSGSFDNQGLLLDFFASELRLRGKAPVVQPHEHAGDIFCWNGEIFEGMDIAPNENDGIKFFESILSLSTVEELVELFGSVEGPYAFSASKRLFFGRDPLGRRSVLIHKPTSHQPYFFLASVSAGHDPGYEMEELSTKYFYCLDLQRLAELRDVVNAFDSCLLSMKRTAGVKNNRYGEICRVNPTQPPHELLQLETLDQIPDFLSASVDDLIAHLDKSVMLRVRDIPRSPDKEGQARVAVLFSGGIDSTILTFFAHRHLPIDEPIDLLNVAFENPRKMQIQVEGNIASLPKKQKKAKMRQMANTVSGTAQGSNSYRVPDRVTGLEETEELRRLCPGRVWNFVEVDVPYDESQAMRCTVEGIMYPGQTVMDLSLAMALYFASRGIGKLRTSSNAPPEPYTSPAKVLLNGLGSDELLGGYGRHRTAFTQGGWRAVIDELQLELDRIPTRNLGRDDRVISSHGKETRHPFLSLSVVSFLAALPVHFKLDPRLELGLGDKMLLRLAARKVGLVEASHRKKRAMQFGSHSARMEVGANEKEGRGDLLLSSRVNEQ</sequence>
<proteinExistence type="predicted"/>
<keyword evidence="6" id="KW-1185">Reference proteome</keyword>
<evidence type="ECO:0000313" key="6">
    <source>
        <dbReference type="Proteomes" id="UP000054166"/>
    </source>
</evidence>
<dbReference type="Gene3D" id="3.60.20.10">
    <property type="entry name" value="Glutamine Phosphoribosylpyrophosphate, subunit 1, domain 1"/>
    <property type="match status" value="1"/>
</dbReference>
<evidence type="ECO:0000256" key="3">
    <source>
        <dbReference type="ARBA" id="ARBA00022962"/>
    </source>
</evidence>
<keyword evidence="3" id="KW-0315">Glutamine amidotransferase</keyword>
<dbReference type="EMBL" id="KN832987">
    <property type="protein sequence ID" value="KIM84589.1"/>
    <property type="molecule type" value="Genomic_DNA"/>
</dbReference>
<dbReference type="SUPFAM" id="SSF52402">
    <property type="entry name" value="Adenine nucleotide alpha hydrolases-like"/>
    <property type="match status" value="1"/>
</dbReference>
<dbReference type="Pfam" id="PF00733">
    <property type="entry name" value="Asn_synthase"/>
    <property type="match status" value="1"/>
</dbReference>
<dbReference type="Proteomes" id="UP000054166">
    <property type="component" value="Unassembled WGS sequence"/>
</dbReference>
<dbReference type="InterPro" id="IPR014729">
    <property type="entry name" value="Rossmann-like_a/b/a_fold"/>
</dbReference>
<organism evidence="5 6">
    <name type="scientific">Piloderma croceum (strain F 1598)</name>
    <dbReference type="NCBI Taxonomy" id="765440"/>
    <lineage>
        <taxon>Eukaryota</taxon>
        <taxon>Fungi</taxon>
        <taxon>Dikarya</taxon>
        <taxon>Basidiomycota</taxon>
        <taxon>Agaricomycotina</taxon>
        <taxon>Agaricomycetes</taxon>
        <taxon>Agaricomycetidae</taxon>
        <taxon>Atheliales</taxon>
        <taxon>Atheliaceae</taxon>
        <taxon>Piloderma</taxon>
    </lineage>
</organism>
<dbReference type="InterPro" id="IPR001962">
    <property type="entry name" value="Asn_synthase"/>
</dbReference>